<comment type="function">
    <text evidence="13">Self-glucosylating initiator of glycogen synthesis. It catalyzes the formation of a short alpha (1,4)-glucosyl chain covalently attached via a glucose 1-O-tyrosyl linkage to internal tyrosine residues and these chains act as primers for the elongation reaction catalyzed by glycogen synthase.</text>
</comment>
<proteinExistence type="inferred from homology"/>
<comment type="cofactor">
    <cofactor evidence="1">
        <name>Mn(2+)</name>
        <dbReference type="ChEBI" id="CHEBI:29035"/>
    </cofactor>
</comment>
<comment type="subcellular location">
    <subcellularLocation>
        <location evidence="2">Cytoplasm</location>
    </subcellularLocation>
</comment>
<gene>
    <name evidence="15" type="ORF">N658DRAFT_418526</name>
</gene>
<dbReference type="EMBL" id="MU863626">
    <property type="protein sequence ID" value="KAK4105046.1"/>
    <property type="molecule type" value="Genomic_DNA"/>
</dbReference>
<evidence type="ECO:0000256" key="14">
    <source>
        <dbReference type="SAM" id="MobiDB-lite"/>
    </source>
</evidence>
<comment type="catalytic activity">
    <reaction evidence="11">
        <text>[1,4-alpha-D-glucosyl](n)-L-tyrosyl-[glycogenin] + UDP-alpha-D-glucose = [1,4-alpha-D-glucosyl](n+1)-L-tyrosyl-[glycogenin] + UDP + H(+)</text>
        <dbReference type="Rhea" id="RHEA:56560"/>
        <dbReference type="Rhea" id="RHEA-COMP:14606"/>
        <dbReference type="Rhea" id="RHEA-COMP:14607"/>
        <dbReference type="ChEBI" id="CHEBI:15378"/>
        <dbReference type="ChEBI" id="CHEBI:58223"/>
        <dbReference type="ChEBI" id="CHEBI:58885"/>
        <dbReference type="ChEBI" id="CHEBI:140574"/>
        <dbReference type="EC" id="2.4.1.186"/>
    </reaction>
</comment>
<keyword evidence="3" id="KW-0963">Cytoplasm</keyword>
<keyword evidence="7" id="KW-0325">Glycoprotein</keyword>
<feature type="compositionally biased region" description="Basic and acidic residues" evidence="14">
    <location>
        <begin position="241"/>
        <end position="252"/>
    </location>
</feature>
<dbReference type="Proteomes" id="UP001305647">
    <property type="component" value="Unassembled WGS sequence"/>
</dbReference>
<protein>
    <recommendedName>
        <fullName evidence="10">glycogenin glucosyltransferase</fullName>
        <ecNumber evidence="10">2.4.1.186</ecNumber>
    </recommendedName>
</protein>
<accession>A0AAN6QCL6</accession>
<comment type="caution">
    <text evidence="15">The sequence shown here is derived from an EMBL/GenBank/DDBJ whole genome shotgun (WGS) entry which is preliminary data.</text>
</comment>
<evidence type="ECO:0000313" key="15">
    <source>
        <dbReference type="EMBL" id="KAK4105046.1"/>
    </source>
</evidence>
<organism evidence="15 16">
    <name type="scientific">Parathielavia hyrcaniae</name>
    <dbReference type="NCBI Taxonomy" id="113614"/>
    <lineage>
        <taxon>Eukaryota</taxon>
        <taxon>Fungi</taxon>
        <taxon>Dikarya</taxon>
        <taxon>Ascomycota</taxon>
        <taxon>Pezizomycotina</taxon>
        <taxon>Sordariomycetes</taxon>
        <taxon>Sordariomycetidae</taxon>
        <taxon>Sordariales</taxon>
        <taxon>Chaetomiaceae</taxon>
        <taxon>Parathielavia</taxon>
    </lineage>
</organism>
<dbReference type="InterPro" id="IPR002495">
    <property type="entry name" value="Glyco_trans_8"/>
</dbReference>
<dbReference type="AlphaFoldDB" id="A0AAN6QCL6"/>
<evidence type="ECO:0000256" key="5">
    <source>
        <dbReference type="ARBA" id="ARBA00022723"/>
    </source>
</evidence>
<keyword evidence="6" id="KW-0320">Glycogen biosynthesis</keyword>
<dbReference type="CDD" id="cd02537">
    <property type="entry name" value="GT8_Glycogenin"/>
    <property type="match status" value="1"/>
</dbReference>
<feature type="compositionally biased region" description="Basic and acidic residues" evidence="14">
    <location>
        <begin position="306"/>
        <end position="320"/>
    </location>
</feature>
<evidence type="ECO:0000256" key="11">
    <source>
        <dbReference type="ARBA" id="ARBA00050886"/>
    </source>
</evidence>
<evidence type="ECO:0000256" key="7">
    <source>
        <dbReference type="ARBA" id="ARBA00023180"/>
    </source>
</evidence>
<reference evidence="15" key="2">
    <citation type="submission" date="2023-05" db="EMBL/GenBank/DDBJ databases">
        <authorList>
            <consortium name="Lawrence Berkeley National Laboratory"/>
            <person name="Steindorff A."/>
            <person name="Hensen N."/>
            <person name="Bonometti L."/>
            <person name="Westerberg I."/>
            <person name="Brannstrom I.O."/>
            <person name="Guillou S."/>
            <person name="Cros-Aarteil S."/>
            <person name="Calhoun S."/>
            <person name="Haridas S."/>
            <person name="Kuo A."/>
            <person name="Mondo S."/>
            <person name="Pangilinan J."/>
            <person name="Riley R."/>
            <person name="Labutti K."/>
            <person name="Andreopoulos B."/>
            <person name="Lipzen A."/>
            <person name="Chen C."/>
            <person name="Yanf M."/>
            <person name="Daum C."/>
            <person name="Ng V."/>
            <person name="Clum A."/>
            <person name="Ohm R."/>
            <person name="Martin F."/>
            <person name="Silar P."/>
            <person name="Natvig D."/>
            <person name="Lalanne C."/>
            <person name="Gautier V."/>
            <person name="Ament-Velasquez S.L."/>
            <person name="Kruys A."/>
            <person name="Hutchinson M.I."/>
            <person name="Powell A.J."/>
            <person name="Barry K."/>
            <person name="Miller A.N."/>
            <person name="Grigoriev I.V."/>
            <person name="Debuchy R."/>
            <person name="Gladieux P."/>
            <person name="Thoren M.H."/>
            <person name="Johannesson H."/>
        </authorList>
    </citation>
    <scope>NUCLEOTIDE SEQUENCE</scope>
    <source>
        <strain evidence="15">CBS 757.83</strain>
    </source>
</reference>
<feature type="region of interest" description="Disordered" evidence="14">
    <location>
        <begin position="744"/>
        <end position="804"/>
    </location>
</feature>
<feature type="compositionally biased region" description="Basic residues" evidence="14">
    <location>
        <begin position="253"/>
        <end position="281"/>
    </location>
</feature>
<reference evidence="15" key="1">
    <citation type="journal article" date="2023" name="Mol. Phylogenet. Evol.">
        <title>Genome-scale phylogeny and comparative genomics of the fungal order Sordariales.</title>
        <authorList>
            <person name="Hensen N."/>
            <person name="Bonometti L."/>
            <person name="Westerberg I."/>
            <person name="Brannstrom I.O."/>
            <person name="Guillou S."/>
            <person name="Cros-Aarteil S."/>
            <person name="Calhoun S."/>
            <person name="Haridas S."/>
            <person name="Kuo A."/>
            <person name="Mondo S."/>
            <person name="Pangilinan J."/>
            <person name="Riley R."/>
            <person name="LaButti K."/>
            <person name="Andreopoulos B."/>
            <person name="Lipzen A."/>
            <person name="Chen C."/>
            <person name="Yan M."/>
            <person name="Daum C."/>
            <person name="Ng V."/>
            <person name="Clum A."/>
            <person name="Steindorff A."/>
            <person name="Ohm R.A."/>
            <person name="Martin F."/>
            <person name="Silar P."/>
            <person name="Natvig D.O."/>
            <person name="Lalanne C."/>
            <person name="Gautier V."/>
            <person name="Ament-Velasquez S.L."/>
            <person name="Kruys A."/>
            <person name="Hutchinson M.I."/>
            <person name="Powell A.J."/>
            <person name="Barry K."/>
            <person name="Miller A.N."/>
            <person name="Grigoriev I.V."/>
            <person name="Debuchy R."/>
            <person name="Gladieux P."/>
            <person name="Hiltunen Thoren M."/>
            <person name="Johannesson H."/>
        </authorList>
    </citation>
    <scope>NUCLEOTIDE SEQUENCE</scope>
    <source>
        <strain evidence="15">CBS 757.83</strain>
    </source>
</reference>
<evidence type="ECO:0000256" key="12">
    <source>
        <dbReference type="ARBA" id="ARBA00052293"/>
    </source>
</evidence>
<dbReference type="SUPFAM" id="SSF53448">
    <property type="entry name" value="Nucleotide-diphospho-sugar transferases"/>
    <property type="match status" value="1"/>
</dbReference>
<feature type="compositionally biased region" description="Low complexity" evidence="14">
    <location>
        <begin position="286"/>
        <end position="300"/>
    </location>
</feature>
<keyword evidence="4" id="KW-0808">Transferase</keyword>
<feature type="compositionally biased region" description="Low complexity" evidence="14">
    <location>
        <begin position="207"/>
        <end position="219"/>
    </location>
</feature>
<feature type="region of interest" description="Disordered" evidence="14">
    <location>
        <begin position="542"/>
        <end position="621"/>
    </location>
</feature>
<dbReference type="PANTHER" id="PTHR11183">
    <property type="entry name" value="GLYCOGENIN SUBFAMILY MEMBER"/>
    <property type="match status" value="1"/>
</dbReference>
<feature type="compositionally biased region" description="Low complexity" evidence="14">
    <location>
        <begin position="463"/>
        <end position="478"/>
    </location>
</feature>
<evidence type="ECO:0000256" key="13">
    <source>
        <dbReference type="ARBA" id="ARBA00057883"/>
    </source>
</evidence>
<dbReference type="GO" id="GO:0005978">
    <property type="term" value="P:glycogen biosynthetic process"/>
    <property type="evidence" value="ECO:0007669"/>
    <property type="project" value="UniProtKB-KW"/>
</dbReference>
<evidence type="ECO:0000313" key="16">
    <source>
        <dbReference type="Proteomes" id="UP001305647"/>
    </source>
</evidence>
<feature type="compositionally biased region" description="Acidic residues" evidence="14">
    <location>
        <begin position="795"/>
        <end position="804"/>
    </location>
</feature>
<dbReference type="GO" id="GO:0046872">
    <property type="term" value="F:metal ion binding"/>
    <property type="evidence" value="ECO:0007669"/>
    <property type="project" value="UniProtKB-KW"/>
</dbReference>
<evidence type="ECO:0000256" key="10">
    <source>
        <dbReference type="ARBA" id="ARBA00038934"/>
    </source>
</evidence>
<dbReference type="EC" id="2.4.1.186" evidence="10"/>
<keyword evidence="16" id="KW-1185">Reference proteome</keyword>
<feature type="compositionally biased region" description="Basic and acidic residues" evidence="14">
    <location>
        <begin position="391"/>
        <end position="408"/>
    </location>
</feature>
<feature type="compositionally biased region" description="Low complexity" evidence="14">
    <location>
        <begin position="756"/>
        <end position="766"/>
    </location>
</feature>
<evidence type="ECO:0000256" key="8">
    <source>
        <dbReference type="ARBA" id="ARBA00023211"/>
    </source>
</evidence>
<dbReference type="GO" id="GO:0008466">
    <property type="term" value="F:glycogenin glucosyltransferase activity"/>
    <property type="evidence" value="ECO:0007669"/>
    <property type="project" value="UniProtKB-EC"/>
</dbReference>
<keyword evidence="8" id="KW-0464">Manganese</keyword>
<comment type="similarity">
    <text evidence="9">Belongs to the glycosyltransferase 8 family. Glycogenin subfamily.</text>
</comment>
<evidence type="ECO:0000256" key="2">
    <source>
        <dbReference type="ARBA" id="ARBA00004496"/>
    </source>
</evidence>
<dbReference type="InterPro" id="IPR029044">
    <property type="entry name" value="Nucleotide-diphossugar_trans"/>
</dbReference>
<dbReference type="Pfam" id="PF01501">
    <property type="entry name" value="Glyco_transf_8"/>
    <property type="match status" value="1"/>
</dbReference>
<feature type="compositionally biased region" description="Pro residues" evidence="14">
    <location>
        <begin position="716"/>
        <end position="727"/>
    </location>
</feature>
<evidence type="ECO:0000256" key="9">
    <source>
        <dbReference type="ARBA" id="ARBA00038162"/>
    </source>
</evidence>
<evidence type="ECO:0000256" key="4">
    <source>
        <dbReference type="ARBA" id="ARBA00022679"/>
    </source>
</evidence>
<dbReference type="Gene3D" id="3.90.550.10">
    <property type="entry name" value="Spore Coat Polysaccharide Biosynthesis Protein SpsA, Chain A"/>
    <property type="match status" value="1"/>
</dbReference>
<dbReference type="InterPro" id="IPR050587">
    <property type="entry name" value="GNT1/Glycosyltrans_8"/>
</dbReference>
<evidence type="ECO:0000256" key="6">
    <source>
        <dbReference type="ARBA" id="ARBA00023056"/>
    </source>
</evidence>
<feature type="compositionally biased region" description="Gly residues" evidence="14">
    <location>
        <begin position="544"/>
        <end position="556"/>
    </location>
</feature>
<feature type="region of interest" description="Disordered" evidence="14">
    <location>
        <begin position="207"/>
        <end position="501"/>
    </location>
</feature>
<keyword evidence="5" id="KW-0479">Metal-binding</keyword>
<feature type="compositionally biased region" description="Gly residues" evidence="14">
    <location>
        <begin position="605"/>
        <end position="616"/>
    </location>
</feature>
<dbReference type="GO" id="GO:0005737">
    <property type="term" value="C:cytoplasm"/>
    <property type="evidence" value="ECO:0007669"/>
    <property type="project" value="UniProtKB-SubCell"/>
</dbReference>
<sequence length="804" mass="89080">MNRRDLHSAFTKINLWRQTQFRKILYVDADVVAYRAPDELFHLPHAFSAAPDIGWPDLFNTGLMVLTPNMGDYYAMMAMAQRGISFDGADQGLLNMYFKNSFHRLSFTYNVTPSAHYQYVPAYKHFQSSISMAHFIGPEKPWVQGRDKSTGSSPFDQMVGRWWAVYDRHYRKMTPQVEPSRPPQGEVPDIVQYFVKGEYQPTVRYVVPVGEPPSSESGSLYGQHHQAQSAPSHIDFQYPQHQRDSQQHSHEQHPHHHHYQDHHQHQHQHHQHQHQHHHHPPPPHSTEPSSHSVSQPSVSSAFQEGTHTEARKDQASDRQKWGPRPPTESEHKPEQPQPQPDMAPSWDAQRQPPPPDAKPEALNFPQTHYAMSSDPAPFVPPERYPSPPKDMWYEVPKEPPAHPAEKPKPVFPWESHQPRPSRVFSHVIPQPEPPVAEPSSAARPYGGDEADSQQQQTHGGGDSATTTTTSGEWSTTTTLEQQASEPQTPPHSGPTSRTAVSAPAVDIWSSFPRSNAWDNVPEINRYVDRTLQRHRRTWSQKLALGGGAGGGNGTTGSGNHLPGVEFGPGGRRGRGSRVTDFPSEDDRPSLPVTPAPIRRPRRHWGGAGGGGSGGGFGDEDEEQLPAAEGVPGQADWVCVHGIWWGPADCLCDLTNVLHYHKDPVAQLQKLAREQSELLLRRLGEGEAGEEEEEKVIPKRPLPFGSEDVRSPTYVAPAPPPVVSPKPVKPLTGASPVSKILAAAPEMVSAQEPPPATAEATQGAASSIAVPSYRGPGAAFEKGEDFPVRETAALPTEEERDFLET</sequence>
<name>A0AAN6QCL6_9PEZI</name>
<evidence type="ECO:0000256" key="3">
    <source>
        <dbReference type="ARBA" id="ARBA00022490"/>
    </source>
</evidence>
<comment type="catalytic activity">
    <reaction evidence="12">
        <text>L-tyrosyl-[glycogenin] + UDP-alpha-D-glucose = alpha-D-glucosyl-L-tyrosyl-[glycogenin] + UDP + H(+)</text>
        <dbReference type="Rhea" id="RHEA:23360"/>
        <dbReference type="Rhea" id="RHEA-COMP:14604"/>
        <dbReference type="Rhea" id="RHEA-COMP:14605"/>
        <dbReference type="ChEBI" id="CHEBI:15378"/>
        <dbReference type="ChEBI" id="CHEBI:46858"/>
        <dbReference type="ChEBI" id="CHEBI:58223"/>
        <dbReference type="ChEBI" id="CHEBI:58885"/>
        <dbReference type="ChEBI" id="CHEBI:140573"/>
        <dbReference type="EC" id="2.4.1.186"/>
    </reaction>
</comment>
<evidence type="ECO:0000256" key="1">
    <source>
        <dbReference type="ARBA" id="ARBA00001936"/>
    </source>
</evidence>
<dbReference type="FunFam" id="3.90.550.10:FF:000092">
    <property type="entry name" value="Glycogenin 2"/>
    <property type="match status" value="1"/>
</dbReference>
<feature type="region of interest" description="Disordered" evidence="14">
    <location>
        <begin position="682"/>
        <end position="729"/>
    </location>
</feature>
<feature type="compositionally biased region" description="Pro residues" evidence="14">
    <location>
        <begin position="377"/>
        <end position="388"/>
    </location>
</feature>